<protein>
    <submittedName>
        <fullName evidence="1">Uncharacterized protein</fullName>
    </submittedName>
</protein>
<keyword evidence="2" id="KW-1185">Reference proteome</keyword>
<accession>A0ABX6GZ01</accession>
<evidence type="ECO:0000313" key="1">
    <source>
        <dbReference type="EMBL" id="QHC62760.1"/>
    </source>
</evidence>
<dbReference type="RefSeq" id="WP_159422693.1">
    <property type="nucleotide sequence ID" value="NZ_CP047180.1"/>
</dbReference>
<sequence length="89" mass="9450">MDEATEPSARGWRIDLSDPPRLLAGEGEAALVHASEESALLRSQLSGSGEWEKVLSAARSAAFLGADEHELAVATGFTLEAVRSMLREA</sequence>
<evidence type="ECO:0000313" key="2">
    <source>
        <dbReference type="Proteomes" id="UP000464597"/>
    </source>
</evidence>
<organism evidence="1 2">
    <name type="scientific">Rathayibacter festucae</name>
    <dbReference type="NCBI Taxonomy" id="110937"/>
    <lineage>
        <taxon>Bacteria</taxon>
        <taxon>Bacillati</taxon>
        <taxon>Actinomycetota</taxon>
        <taxon>Actinomycetes</taxon>
        <taxon>Micrococcales</taxon>
        <taxon>Microbacteriaceae</taxon>
        <taxon>Rathayibacter</taxon>
    </lineage>
</organism>
<reference evidence="2" key="1">
    <citation type="submission" date="2019-12" db="EMBL/GenBank/DDBJ databases">
        <title>Complete and draft genome sequences of new strains and members of some known species of the genus Rathayibacter isolated from plants.</title>
        <authorList>
            <person name="Tarlachkov S.V."/>
            <person name="Starodumova I.P."/>
            <person name="Dorofeeva L.V."/>
            <person name="Prisyazhnaya N.V."/>
            <person name="Leyn S."/>
            <person name="Zlamal J."/>
            <person name="Elan M."/>
            <person name="Osterman A.L."/>
            <person name="Nadler S."/>
            <person name="Subbotin S.A."/>
            <person name="Evtushenko L.I."/>
        </authorList>
    </citation>
    <scope>NUCLEOTIDE SEQUENCE [LARGE SCALE GENOMIC DNA]</scope>
    <source>
        <strain evidence="2">VKM Ac-2802</strain>
    </source>
</reference>
<gene>
    <name evidence="1" type="ORF">GSU69_08750</name>
</gene>
<proteinExistence type="predicted"/>
<dbReference type="Proteomes" id="UP000464597">
    <property type="component" value="Chromosome"/>
</dbReference>
<name>A0ABX6GZ01_9MICO</name>
<dbReference type="EMBL" id="CP047180">
    <property type="protein sequence ID" value="QHC62760.1"/>
    <property type="molecule type" value="Genomic_DNA"/>
</dbReference>